<evidence type="ECO:0000313" key="5">
    <source>
        <dbReference type="EMBL" id="QJX57337.1"/>
    </source>
</evidence>
<evidence type="ECO:0000256" key="2">
    <source>
        <dbReference type="ARBA" id="ARBA00046325"/>
    </source>
</evidence>
<comment type="similarity">
    <text evidence="2">Belongs to the Diels-Alderase family.</text>
</comment>
<dbReference type="AlphaFoldDB" id="A0A6M6CCM5"/>
<name>A0A6M6CCM5_9PEZI</name>
<dbReference type="Pfam" id="PF24137">
    <property type="entry name" value="DA_N"/>
    <property type="match status" value="1"/>
</dbReference>
<dbReference type="InterPro" id="IPR056402">
    <property type="entry name" value="DA_N"/>
</dbReference>
<keyword evidence="1" id="KW-0413">Isomerase</keyword>
<gene>
    <name evidence="5" type="primary">chaB</name>
</gene>
<accession>A0A6M6CCM5</accession>
<dbReference type="GO" id="GO:0016853">
    <property type="term" value="F:isomerase activity"/>
    <property type="evidence" value="ECO:0007669"/>
    <property type="project" value="UniProtKB-KW"/>
</dbReference>
<dbReference type="InterPro" id="IPR054499">
    <property type="entry name" value="DA_C"/>
</dbReference>
<proteinExistence type="inferred from homology"/>
<reference evidence="5" key="1">
    <citation type="submission" date="2019-09" db="EMBL/GenBank/DDBJ databases">
        <authorList>
            <person name="Wang X."/>
            <person name="Zhao L."/>
            <person name="Qi J."/>
            <person name="Xia X."/>
        </authorList>
    </citation>
    <scope>NUCLEOTIDE SEQUENCE</scope>
    <source>
        <strain evidence="5">SD-80A</strain>
    </source>
</reference>
<feature type="domain" description="Diels-Alderase N-terminal" evidence="4">
    <location>
        <begin position="28"/>
        <end position="236"/>
    </location>
</feature>
<evidence type="ECO:0000259" key="4">
    <source>
        <dbReference type="Pfam" id="PF24137"/>
    </source>
</evidence>
<dbReference type="EMBL" id="MN432487">
    <property type="protein sequence ID" value="QJX57337.1"/>
    <property type="molecule type" value="Genomic_DNA"/>
</dbReference>
<dbReference type="Pfam" id="PF22903">
    <property type="entry name" value="DA_C"/>
    <property type="match status" value="1"/>
</dbReference>
<feature type="domain" description="Diels-Alderase C-terminal" evidence="3">
    <location>
        <begin position="240"/>
        <end position="368"/>
    </location>
</feature>
<organism evidence="5">
    <name type="scientific">Chaetomium olivaceum</name>
    <dbReference type="NCBI Taxonomy" id="1087732"/>
    <lineage>
        <taxon>Eukaryota</taxon>
        <taxon>Fungi</taxon>
        <taxon>Dikarya</taxon>
        <taxon>Ascomycota</taxon>
        <taxon>Pezizomycotina</taxon>
        <taxon>Sordariomycetes</taxon>
        <taxon>Sordariomycetidae</taxon>
        <taxon>Sordariales</taxon>
        <taxon>Chaetomiaceae</taxon>
        <taxon>Chaetomium</taxon>
    </lineage>
</organism>
<evidence type="ECO:0000259" key="3">
    <source>
        <dbReference type="Pfam" id="PF22903"/>
    </source>
</evidence>
<protein>
    <submittedName>
        <fullName evidence="5">Uncharacterized protein</fullName>
    </submittedName>
</protein>
<evidence type="ECO:0000256" key="1">
    <source>
        <dbReference type="ARBA" id="ARBA00023235"/>
    </source>
</evidence>
<sequence length="368" mass="40909">MQEVHSTYAGPTQVQVTVLAPSESQRSQTIHLTAFEQVEGPVAFSLSPDEHPEVPKLSAINSTVWEQWEFDGVAVSGNASILMGFSRDPSYGFFGQGNLRVEFYMTLEDGTRIQELEYTQQSTIIDCPGFVSGLWNSSDRFYAFRVSKDMQTAEVWWEARREKGYLILESLAPPHLADGQLWPPSQQDPVVNHAAVTMAPGLYFNQPIAGGKMTAHVKIGNREMNITGYGAHCRLWAEDSWFKVCRGWQVVRGFLGPYTITYWQPLSRVNDWVSYFSANLFKDGELVVGTQVGTGSRDTDHVLFGPEFSGNISGSLADKATGHMLEFVSSVSGRRWRFKHSHQIKMFEMGLGGGRGLTGFVDDVAGGE</sequence>